<evidence type="ECO:0008006" key="4">
    <source>
        <dbReference type="Google" id="ProtNLM"/>
    </source>
</evidence>
<keyword evidence="1" id="KW-0472">Membrane</keyword>
<dbReference type="EMBL" id="PFED01000219">
    <property type="protein sequence ID" value="PJE62356.1"/>
    <property type="molecule type" value="Genomic_DNA"/>
</dbReference>
<proteinExistence type="predicted"/>
<evidence type="ECO:0000313" key="2">
    <source>
        <dbReference type="EMBL" id="PJE62356.1"/>
    </source>
</evidence>
<keyword evidence="1" id="KW-0812">Transmembrane</keyword>
<evidence type="ECO:0000256" key="1">
    <source>
        <dbReference type="SAM" id="Phobius"/>
    </source>
</evidence>
<evidence type="ECO:0000313" key="3">
    <source>
        <dbReference type="Proteomes" id="UP000229554"/>
    </source>
</evidence>
<organism evidence="2 3">
    <name type="scientific">Candidatus Roizmanbacteria bacterium CG10_big_fil_rev_8_21_14_0_10_39_6</name>
    <dbReference type="NCBI Taxonomy" id="1974853"/>
    <lineage>
        <taxon>Bacteria</taxon>
        <taxon>Candidatus Roizmaniibacteriota</taxon>
    </lineage>
</organism>
<dbReference type="AlphaFoldDB" id="A0A2M8KR10"/>
<gene>
    <name evidence="2" type="ORF">COU88_05405</name>
</gene>
<name>A0A2M8KR10_9BACT</name>
<sequence>MFAITINLIHNSERYKKVAKYTYFAKIVSYVVLFVLIVINFALFIGKTTLLKRVEELNKQYQTFLTANNKLTTSTAKVAYSYTKLQKIKEVVASSPQYYQQYEYLLSTVLADADVQIEDLSFDGKSGSTLRISSTSVDEILIVLGRIENEIGKKTFSKVSLSSFQMSDKKENKSKIYTASFVFQFTNIFNENTN</sequence>
<comment type="caution">
    <text evidence="2">The sequence shown here is derived from an EMBL/GenBank/DDBJ whole genome shotgun (WGS) entry which is preliminary data.</text>
</comment>
<feature type="transmembrane region" description="Helical" evidence="1">
    <location>
        <begin position="23"/>
        <end position="45"/>
    </location>
</feature>
<accession>A0A2M8KR10</accession>
<reference evidence="3" key="1">
    <citation type="submission" date="2017-09" db="EMBL/GenBank/DDBJ databases">
        <title>Depth-based differentiation of microbial function through sediment-hosted aquifers and enrichment of novel symbionts in the deep terrestrial subsurface.</title>
        <authorList>
            <person name="Probst A.J."/>
            <person name="Ladd B."/>
            <person name="Jarett J.K."/>
            <person name="Geller-Mcgrath D.E."/>
            <person name="Sieber C.M.K."/>
            <person name="Emerson J.B."/>
            <person name="Anantharaman K."/>
            <person name="Thomas B.C."/>
            <person name="Malmstrom R."/>
            <person name="Stieglmeier M."/>
            <person name="Klingl A."/>
            <person name="Woyke T."/>
            <person name="Ryan C.M."/>
            <person name="Banfield J.F."/>
        </authorList>
    </citation>
    <scope>NUCLEOTIDE SEQUENCE [LARGE SCALE GENOMIC DNA]</scope>
</reference>
<dbReference type="Proteomes" id="UP000229554">
    <property type="component" value="Unassembled WGS sequence"/>
</dbReference>
<protein>
    <recommendedName>
        <fullName evidence="4">PilN domain-containing protein</fullName>
    </recommendedName>
</protein>
<keyword evidence="1" id="KW-1133">Transmembrane helix</keyword>